<sequence>MARSQGWSGLGRLAIAVVKTWIPRYVEGILLYAEEMPLHVIELRLRSAPCAQNPCGRIHYKMTHIAVRYGPVITLA</sequence>
<evidence type="ECO:0000313" key="1">
    <source>
        <dbReference type="EMBL" id="KTC97671.1"/>
    </source>
</evidence>
<reference evidence="1 2" key="1">
    <citation type="submission" date="2015-11" db="EMBL/GenBank/DDBJ databases">
        <title>Genomic analysis of 38 Legionella species identifies large and diverse effector repertoires.</title>
        <authorList>
            <person name="Burstein D."/>
            <person name="Amaro F."/>
            <person name="Zusman T."/>
            <person name="Lifshitz Z."/>
            <person name="Cohen O."/>
            <person name="Gilbert J.A."/>
            <person name="Pupko T."/>
            <person name="Shuman H.A."/>
            <person name="Segal G."/>
        </authorList>
    </citation>
    <scope>NUCLEOTIDE SEQUENCE [LARGE SCALE GENOMIC DNA]</scope>
    <source>
        <strain evidence="1 2">SE-32A-C8</strain>
    </source>
</reference>
<dbReference type="EMBL" id="LNYA01000024">
    <property type="protein sequence ID" value="KTC97671.1"/>
    <property type="molecule type" value="Genomic_DNA"/>
</dbReference>
<protein>
    <submittedName>
        <fullName evidence="1">Uncharacterized protein</fullName>
    </submittedName>
</protein>
<dbReference type="STRING" id="448.Lery_1510"/>
<keyword evidence="2" id="KW-1185">Reference proteome</keyword>
<dbReference type="AlphaFoldDB" id="A0A0W0TPX2"/>
<organism evidence="1 2">
    <name type="scientific">Legionella erythra</name>
    <dbReference type="NCBI Taxonomy" id="448"/>
    <lineage>
        <taxon>Bacteria</taxon>
        <taxon>Pseudomonadati</taxon>
        <taxon>Pseudomonadota</taxon>
        <taxon>Gammaproteobacteria</taxon>
        <taxon>Legionellales</taxon>
        <taxon>Legionellaceae</taxon>
        <taxon>Legionella</taxon>
    </lineage>
</organism>
<proteinExistence type="predicted"/>
<dbReference type="RefSeq" id="WP_131751097.1">
    <property type="nucleotide sequence ID" value="NZ_CAAAHY010000022.1"/>
</dbReference>
<gene>
    <name evidence="1" type="ORF">Lery_1510</name>
</gene>
<name>A0A0W0TPX2_LEGER</name>
<dbReference type="PATRIC" id="fig|448.7.peg.1578"/>
<comment type="caution">
    <text evidence="1">The sequence shown here is derived from an EMBL/GenBank/DDBJ whole genome shotgun (WGS) entry which is preliminary data.</text>
</comment>
<dbReference type="Proteomes" id="UP000054773">
    <property type="component" value="Unassembled WGS sequence"/>
</dbReference>
<accession>A0A0W0TPX2</accession>
<evidence type="ECO:0000313" key="2">
    <source>
        <dbReference type="Proteomes" id="UP000054773"/>
    </source>
</evidence>